<evidence type="ECO:0000313" key="4">
    <source>
        <dbReference type="EMBL" id="AER65930.1"/>
    </source>
</evidence>
<dbReference type="PROSITE" id="PS00815">
    <property type="entry name" value="AIPM_HOMOCIT_SYNTH_1"/>
    <property type="match status" value="1"/>
</dbReference>
<dbReference type="OrthoDB" id="9804858at2"/>
<keyword evidence="5" id="KW-1185">Reference proteome</keyword>
<evidence type="ECO:0000259" key="3">
    <source>
        <dbReference type="PROSITE" id="PS50991"/>
    </source>
</evidence>
<dbReference type="KEGG" id="tli:Tlie_0184"/>
<dbReference type="SUPFAM" id="SSF51569">
    <property type="entry name" value="Aldolase"/>
    <property type="match status" value="1"/>
</dbReference>
<sequence>MGYKEEGKWWVSPENYAPEVRAQFGFPEKVEILDTTLRDGEQQAGIIFTKEDKLKIAKALAEAGVHRIEAGTPAASREDAEAVKAIVDAKLDSKIFVFVRNMVKDIELAKSLGVDGVIAEIIGSEHLLEFGKRWTFEKAIEACVEATKAAHDMGLYVTFFPADSSRASDDFLFRMVDAVAEKGHIDSLALVDTFGCFSPEGAARRVKKLRERYDFPIEAHFHSDFDMGVATTIAALQAGASVAHVTVNGIGERAGSVPLESVVLALEALYGVKTGIRTEKIKGLSDLVAELSNFPVWPIKPITGSRIFGWETGLPSSLWLNCKDTDPLIMLPYHWQLTGQNEPKIYLGKKSGKDNLNLWLKEAGLDVPDELKPDLLQAVKDLSIKLKRDLNMEDFKDLVASFLTERGI</sequence>
<dbReference type="PROSITE" id="PS50991">
    <property type="entry name" value="PYR_CT"/>
    <property type="match status" value="1"/>
</dbReference>
<evidence type="ECO:0000256" key="2">
    <source>
        <dbReference type="RuleBase" id="RU003523"/>
    </source>
</evidence>
<dbReference type="AlphaFoldDB" id="G7V6A1"/>
<name>G7V6A1_THELD</name>
<dbReference type="HOGENOM" id="CLU_022158_4_2_0"/>
<dbReference type="EMBL" id="CP003096">
    <property type="protein sequence ID" value="AER65930.1"/>
    <property type="molecule type" value="Genomic_DNA"/>
</dbReference>
<comment type="similarity">
    <text evidence="2">Belongs to the alpha-IPM synthase/homocitrate synthase family.</text>
</comment>
<feature type="domain" description="Pyruvate carboxyltransferase" evidence="3">
    <location>
        <begin position="30"/>
        <end position="282"/>
    </location>
</feature>
<dbReference type="GO" id="GO:0046912">
    <property type="term" value="F:acyltransferase activity, acyl groups converted into alkyl on transfer"/>
    <property type="evidence" value="ECO:0007669"/>
    <property type="project" value="InterPro"/>
</dbReference>
<accession>G7V6A1</accession>
<organism evidence="4 5">
    <name type="scientific">Thermovirga lienii (strain ATCC BAA-1197 / DSM 17291 / Cas60314)</name>
    <dbReference type="NCBI Taxonomy" id="580340"/>
    <lineage>
        <taxon>Bacteria</taxon>
        <taxon>Thermotogati</taxon>
        <taxon>Synergistota</taxon>
        <taxon>Synergistia</taxon>
        <taxon>Synergistales</taxon>
        <taxon>Thermovirgaceae</taxon>
        <taxon>Thermovirga</taxon>
    </lineage>
</organism>
<gene>
    <name evidence="4" type="ordered locus">Tlie_0184</name>
</gene>
<reference evidence="5" key="1">
    <citation type="submission" date="2011-10" db="EMBL/GenBank/DDBJ databases">
        <title>The complete genome of chromosome of Thermovirga lienii DSM 17291.</title>
        <authorList>
            <consortium name="US DOE Joint Genome Institute (JGI-PGF)"/>
            <person name="Lucas S."/>
            <person name="Copeland A."/>
            <person name="Lapidus A."/>
            <person name="Glavina del Rio T."/>
            <person name="Dalin E."/>
            <person name="Tice H."/>
            <person name="Bruce D."/>
            <person name="Goodwin L."/>
            <person name="Pitluck S."/>
            <person name="Peters L."/>
            <person name="Mikhailova N."/>
            <person name="Saunders E."/>
            <person name="Kyrpides N."/>
            <person name="Mavromatis K."/>
            <person name="Ivanova N."/>
            <person name="Last F.I."/>
            <person name="Brettin T."/>
            <person name="Detter J.C."/>
            <person name="Han C."/>
            <person name="Larimer F."/>
            <person name="Land M."/>
            <person name="Hauser L."/>
            <person name="Markowitz V."/>
            <person name="Cheng J.-F."/>
            <person name="Hugenholtz P."/>
            <person name="Woyke T."/>
            <person name="Wu D."/>
            <person name="Spring S."/>
            <person name="Schroeder M."/>
            <person name="Brambilla E.-M."/>
            <person name="Klenk H.-P."/>
            <person name="Eisen J.A."/>
        </authorList>
    </citation>
    <scope>NUCLEOTIDE SEQUENCE [LARGE SCALE GENOMIC DNA]</scope>
    <source>
        <strain evidence="5">ATCC BAA-1197 / DSM 17291 / Cas60314</strain>
    </source>
</reference>
<dbReference type="Proteomes" id="UP000005868">
    <property type="component" value="Chromosome"/>
</dbReference>
<dbReference type="Pfam" id="PF00682">
    <property type="entry name" value="HMGL-like"/>
    <property type="match status" value="1"/>
</dbReference>
<dbReference type="PANTHER" id="PTHR42880:SF1">
    <property type="entry name" value="ISOPROPYLMALATE_HOMOCITRATE_CITRAMALATE SYNTHASE FAMILY PROTEIN"/>
    <property type="match status" value="1"/>
</dbReference>
<dbReference type="Gene3D" id="3.20.20.70">
    <property type="entry name" value="Aldolase class I"/>
    <property type="match status" value="1"/>
</dbReference>
<dbReference type="InterPro" id="IPR013785">
    <property type="entry name" value="Aldolase_TIM"/>
</dbReference>
<reference evidence="4 5" key="2">
    <citation type="journal article" date="2012" name="Stand. Genomic Sci.">
        <title>Genome sequence of the moderately thermophilic, amino-acid-degrading and sulfur-reducing bacterium Thermovirga lienii type strain (Cas60314(T)).</title>
        <authorList>
            <person name="Goker M."/>
            <person name="Saunders E."/>
            <person name="Lapidus A."/>
            <person name="Nolan M."/>
            <person name="Lucas S."/>
            <person name="Hammon N."/>
            <person name="Deshpande S."/>
            <person name="Cheng J.F."/>
            <person name="Han C."/>
            <person name="Tapia R."/>
            <person name="Goodwin L.A."/>
            <person name="Pitluck S."/>
            <person name="Liolios K."/>
            <person name="Mavromatis K."/>
            <person name="Pagani I."/>
            <person name="Ivanova N."/>
            <person name="Mikhailova N."/>
            <person name="Pati A."/>
            <person name="Chen A."/>
            <person name="Palaniappan K."/>
            <person name="Land M."/>
            <person name="Chang Y.J."/>
            <person name="Jeffries C.D."/>
            <person name="Brambilla E.M."/>
            <person name="Rohde M."/>
            <person name="Spring S."/>
            <person name="Detter J.C."/>
            <person name="Woyke T."/>
            <person name="Bristow J."/>
            <person name="Eisen J.A."/>
            <person name="Markowitz V."/>
            <person name="Hugenholtz P."/>
            <person name="Kyrpides N.C."/>
            <person name="Klenk H.P."/>
        </authorList>
    </citation>
    <scope>NUCLEOTIDE SEQUENCE [LARGE SCALE GENOMIC DNA]</scope>
    <source>
        <strain evidence="5">ATCC BAA-1197 / DSM 17291 / Cas60314</strain>
    </source>
</reference>
<proteinExistence type="inferred from homology"/>
<dbReference type="InterPro" id="IPR002034">
    <property type="entry name" value="AIPM/Hcit_synth_CS"/>
</dbReference>
<evidence type="ECO:0000256" key="1">
    <source>
        <dbReference type="ARBA" id="ARBA00022679"/>
    </source>
</evidence>
<evidence type="ECO:0000313" key="5">
    <source>
        <dbReference type="Proteomes" id="UP000005868"/>
    </source>
</evidence>
<dbReference type="PANTHER" id="PTHR42880">
    <property type="entry name" value="HOMOCITRATE SYNTHASE"/>
    <property type="match status" value="1"/>
</dbReference>
<keyword evidence="4" id="KW-0670">Pyruvate</keyword>
<dbReference type="GO" id="GO:0019752">
    <property type="term" value="P:carboxylic acid metabolic process"/>
    <property type="evidence" value="ECO:0007669"/>
    <property type="project" value="InterPro"/>
</dbReference>
<dbReference type="STRING" id="580340.Tlie_0184"/>
<dbReference type="InterPro" id="IPR000891">
    <property type="entry name" value="PYR_CT"/>
</dbReference>
<keyword evidence="1 2" id="KW-0808">Transferase</keyword>
<dbReference type="eggNOG" id="COG0119">
    <property type="taxonomic scope" value="Bacteria"/>
</dbReference>
<protein>
    <submittedName>
        <fullName evidence="4">Pyruvate carboxyltransferase</fullName>
    </submittedName>
</protein>